<feature type="transmembrane region" description="Helical" evidence="9">
    <location>
        <begin position="107"/>
        <end position="129"/>
    </location>
</feature>
<feature type="region of interest" description="Disordered" evidence="8">
    <location>
        <begin position="1"/>
        <end position="22"/>
    </location>
</feature>
<evidence type="ECO:0000256" key="9">
    <source>
        <dbReference type="SAM" id="Phobius"/>
    </source>
</evidence>
<evidence type="ECO:0000256" key="7">
    <source>
        <dbReference type="ARBA" id="ARBA00023136"/>
    </source>
</evidence>
<dbReference type="InterPro" id="IPR006042">
    <property type="entry name" value="Xan_ur_permease"/>
</dbReference>
<keyword evidence="11" id="KW-1185">Reference proteome</keyword>
<dbReference type="AlphaFoldDB" id="A0A9X1RM16"/>
<dbReference type="InterPro" id="IPR017588">
    <property type="entry name" value="UacT-like"/>
</dbReference>
<dbReference type="PANTHER" id="PTHR42810">
    <property type="entry name" value="PURINE PERMEASE C1399.01C-RELATED"/>
    <property type="match status" value="1"/>
</dbReference>
<keyword evidence="6 9" id="KW-1133">Transmembrane helix</keyword>
<keyword evidence="4" id="KW-1003">Cell membrane</keyword>
<dbReference type="NCBIfam" id="NF037981">
    <property type="entry name" value="NCS2_1"/>
    <property type="match status" value="1"/>
</dbReference>
<name>A0A9X1RM16_9BURK</name>
<reference evidence="10" key="1">
    <citation type="submission" date="2022-01" db="EMBL/GenBank/DDBJ databases">
        <title>Genome sequence and assembly of Parabukholderia sp. RG36.</title>
        <authorList>
            <person name="Chhetri G."/>
        </authorList>
    </citation>
    <scope>NUCLEOTIDE SEQUENCE</scope>
    <source>
        <strain evidence="10">RG36</strain>
    </source>
</reference>
<evidence type="ECO:0000256" key="3">
    <source>
        <dbReference type="ARBA" id="ARBA00022448"/>
    </source>
</evidence>
<comment type="subcellular location">
    <subcellularLocation>
        <location evidence="1">Cell membrane</location>
        <topology evidence="1">Multi-pass membrane protein</topology>
    </subcellularLocation>
</comment>
<feature type="transmembrane region" description="Helical" evidence="9">
    <location>
        <begin position="232"/>
        <end position="249"/>
    </location>
</feature>
<feature type="transmembrane region" description="Helical" evidence="9">
    <location>
        <begin position="360"/>
        <end position="382"/>
    </location>
</feature>
<accession>A0A9X1RM16</accession>
<keyword evidence="5 9" id="KW-0812">Transmembrane</keyword>
<evidence type="ECO:0000256" key="8">
    <source>
        <dbReference type="SAM" id="MobiDB-lite"/>
    </source>
</evidence>
<feature type="transmembrane region" description="Helical" evidence="9">
    <location>
        <begin position="166"/>
        <end position="189"/>
    </location>
</feature>
<dbReference type="Proteomes" id="UP001139308">
    <property type="component" value="Unassembled WGS sequence"/>
</dbReference>
<comment type="similarity">
    <text evidence="2">Belongs to the nucleobase:cation symporter-2 (NCS2) (TC 2.A.40) family.</text>
</comment>
<gene>
    <name evidence="10" type="ORF">L5014_03005</name>
</gene>
<organism evidence="10 11">
    <name type="scientific">Paraburkholderia tagetis</name>
    <dbReference type="NCBI Taxonomy" id="2913261"/>
    <lineage>
        <taxon>Bacteria</taxon>
        <taxon>Pseudomonadati</taxon>
        <taxon>Pseudomonadota</taxon>
        <taxon>Betaproteobacteria</taxon>
        <taxon>Burkholderiales</taxon>
        <taxon>Burkholderiaceae</taxon>
        <taxon>Paraburkholderia</taxon>
    </lineage>
</organism>
<dbReference type="GO" id="GO:0005886">
    <property type="term" value="C:plasma membrane"/>
    <property type="evidence" value="ECO:0007669"/>
    <property type="project" value="UniProtKB-SubCell"/>
</dbReference>
<dbReference type="PANTHER" id="PTHR42810:SF2">
    <property type="entry name" value="PURINE PERMEASE C1399.01C-RELATED"/>
    <property type="match status" value="1"/>
</dbReference>
<evidence type="ECO:0000256" key="2">
    <source>
        <dbReference type="ARBA" id="ARBA00008821"/>
    </source>
</evidence>
<feature type="transmembrane region" description="Helical" evidence="9">
    <location>
        <begin position="447"/>
        <end position="467"/>
    </location>
</feature>
<dbReference type="NCBIfam" id="TIGR00801">
    <property type="entry name" value="ncs2"/>
    <property type="match status" value="1"/>
</dbReference>
<keyword evidence="7 9" id="KW-0472">Membrane</keyword>
<keyword evidence="3" id="KW-0813">Transport</keyword>
<dbReference type="NCBIfam" id="TIGR03173">
    <property type="entry name" value="pbuX"/>
    <property type="match status" value="1"/>
</dbReference>
<dbReference type="InterPro" id="IPR006043">
    <property type="entry name" value="NCS2"/>
</dbReference>
<feature type="transmembrane region" description="Helical" evidence="9">
    <location>
        <begin position="53"/>
        <end position="72"/>
    </location>
</feature>
<dbReference type="RefSeq" id="WP_238462092.1">
    <property type="nucleotide sequence ID" value="NZ_JAKLJA010000001.1"/>
</dbReference>
<evidence type="ECO:0000256" key="5">
    <source>
        <dbReference type="ARBA" id="ARBA00022692"/>
    </source>
</evidence>
<feature type="transmembrane region" description="Helical" evidence="9">
    <location>
        <begin position="78"/>
        <end position="95"/>
    </location>
</feature>
<feature type="transmembrane region" description="Helical" evidence="9">
    <location>
        <begin position="417"/>
        <end position="435"/>
    </location>
</feature>
<evidence type="ECO:0000256" key="4">
    <source>
        <dbReference type="ARBA" id="ARBA00022475"/>
    </source>
</evidence>
<proteinExistence type="inferred from homology"/>
<feature type="transmembrane region" description="Helical" evidence="9">
    <location>
        <begin position="269"/>
        <end position="289"/>
    </location>
</feature>
<dbReference type="EMBL" id="JAKLJA010000001">
    <property type="protein sequence ID" value="MCG5072342.1"/>
    <property type="molecule type" value="Genomic_DNA"/>
</dbReference>
<dbReference type="PROSITE" id="PS01116">
    <property type="entry name" value="XANTH_URACIL_PERMASE"/>
    <property type="match status" value="1"/>
</dbReference>
<evidence type="ECO:0000256" key="6">
    <source>
        <dbReference type="ARBA" id="ARBA00022989"/>
    </source>
</evidence>
<evidence type="ECO:0000313" key="11">
    <source>
        <dbReference type="Proteomes" id="UP001139308"/>
    </source>
</evidence>
<feature type="transmembrane region" description="Helical" evidence="9">
    <location>
        <begin position="209"/>
        <end position="225"/>
    </location>
</feature>
<sequence>MQPASSAQPASHGASHGTSHDAADDAELARDLVYGPDDRPAPTLAFVAALQHLLAIIVPIVTPGLLICQALGVSSHDTTLIVSMSLVISGIATFLQCKRFGPLGAGLLIVQGTSFNFVGPLIAGGSLMVKEGTPVTAVMSAIFGVVIAGSFVEMGVSRILPFIKRLITPLVTGIVVLLIGLTLIKVGLISMGGGYGAIAKGTFANPENLALSCVVLGTIIVLNRVPIVWVRSTALVIALAIGYIVAGIMGRLDFTGAREAALFQIPTPLHFGLGFSWSLFVPMLIIYLVTSLEAIGDVTATSKISKEPVEGPVWMRRIKGGVLVNGANSLIAGVFNTFPSSVFAQNNGVIQITGIASRHVGIWIAGMLVVLGLFPPVAGALQAVPEPVLGGAAMVMFGAVAASGINILAGIRLDRRALLIISVSLALGLGVSQVPEILANLPHALKNVLESGVATGGICALLMNWFLPEKS</sequence>
<evidence type="ECO:0000313" key="10">
    <source>
        <dbReference type="EMBL" id="MCG5072342.1"/>
    </source>
</evidence>
<dbReference type="GO" id="GO:0042907">
    <property type="term" value="F:xanthine transmembrane transporter activity"/>
    <property type="evidence" value="ECO:0007669"/>
    <property type="project" value="TreeGrafter"/>
</dbReference>
<comment type="caution">
    <text evidence="10">The sequence shown here is derived from an EMBL/GenBank/DDBJ whole genome shotgun (WGS) entry which is preliminary data.</text>
</comment>
<feature type="transmembrane region" description="Helical" evidence="9">
    <location>
        <begin position="135"/>
        <end position="154"/>
    </location>
</feature>
<protein>
    <submittedName>
        <fullName evidence="10">Uracil-xanthine permease family protein</fullName>
    </submittedName>
</protein>
<dbReference type="Pfam" id="PF00860">
    <property type="entry name" value="Xan_ur_permease"/>
    <property type="match status" value="1"/>
</dbReference>
<feature type="transmembrane region" description="Helical" evidence="9">
    <location>
        <begin position="388"/>
        <end position="410"/>
    </location>
</feature>
<evidence type="ECO:0000256" key="1">
    <source>
        <dbReference type="ARBA" id="ARBA00004651"/>
    </source>
</evidence>